<feature type="transmembrane region" description="Helical" evidence="1">
    <location>
        <begin position="44"/>
        <end position="64"/>
    </location>
</feature>
<name>A0ABQ2HJB6_9PSEU</name>
<feature type="transmembrane region" description="Helical" evidence="1">
    <location>
        <begin position="130"/>
        <end position="150"/>
    </location>
</feature>
<accession>A0ABQ2HJB6</accession>
<keyword evidence="1" id="KW-1133">Transmembrane helix</keyword>
<comment type="caution">
    <text evidence="2">The sequence shown here is derived from an EMBL/GenBank/DDBJ whole genome shotgun (WGS) entry which is preliminary data.</text>
</comment>
<feature type="transmembrane region" description="Helical" evidence="1">
    <location>
        <begin position="242"/>
        <end position="264"/>
    </location>
</feature>
<gene>
    <name evidence="2" type="ORF">GCM10011609_17360</name>
</gene>
<feature type="transmembrane region" description="Helical" evidence="1">
    <location>
        <begin position="162"/>
        <end position="186"/>
    </location>
</feature>
<keyword evidence="1" id="KW-0472">Membrane</keyword>
<keyword evidence="1" id="KW-0812">Transmembrane</keyword>
<organism evidence="2 3">
    <name type="scientific">Lentzea pudingi</name>
    <dbReference type="NCBI Taxonomy" id="1789439"/>
    <lineage>
        <taxon>Bacteria</taxon>
        <taxon>Bacillati</taxon>
        <taxon>Actinomycetota</taxon>
        <taxon>Actinomycetes</taxon>
        <taxon>Pseudonocardiales</taxon>
        <taxon>Pseudonocardiaceae</taxon>
        <taxon>Lentzea</taxon>
    </lineage>
</organism>
<dbReference type="Proteomes" id="UP000597656">
    <property type="component" value="Unassembled WGS sequence"/>
</dbReference>
<reference evidence="3" key="1">
    <citation type="journal article" date="2019" name="Int. J. Syst. Evol. Microbiol.">
        <title>The Global Catalogue of Microorganisms (GCM) 10K type strain sequencing project: providing services to taxonomists for standard genome sequencing and annotation.</title>
        <authorList>
            <consortium name="The Broad Institute Genomics Platform"/>
            <consortium name="The Broad Institute Genome Sequencing Center for Infectious Disease"/>
            <person name="Wu L."/>
            <person name="Ma J."/>
        </authorList>
    </citation>
    <scope>NUCLEOTIDE SEQUENCE [LARGE SCALE GENOMIC DNA]</scope>
    <source>
        <strain evidence="3">CGMCC 4.7319</strain>
    </source>
</reference>
<sequence>MKAATAVLADLRAAKRSLDGRTTWWAKLLKAIGFEITQHARNHLALGLVVCFIPVWIGVVHTVIPNNTVEFHSRVLGHAMHVNANELAMISAVINAVTLIIGFMQFASVRRSSDFDQRLVLAGHPRLSMLTAKFVALVLVSVPTAVYATIVMELFWEPRQPVLVGFSLFISALTYGGLGMVLGLALSSELAGMFVIIMVSLIDVMVQNPIINPSADLGPVRLLPTYGSMQAAAVAGFTDDGAIGHALLGLLWLLVFGLVSVTVFHWRTKDHAGHITSPATQTASVIVTSRSDGTLAIESTAGPILLCSQLPSCPVSCDNTVPQPRVRKTRAARVTASDVS</sequence>
<dbReference type="EMBL" id="BMNC01000002">
    <property type="protein sequence ID" value="GGM81869.1"/>
    <property type="molecule type" value="Genomic_DNA"/>
</dbReference>
<dbReference type="RefSeq" id="WP_189154072.1">
    <property type="nucleotide sequence ID" value="NZ_BMNC01000002.1"/>
</dbReference>
<protein>
    <recommendedName>
        <fullName evidence="4">ABC-2 type transport system permease protein</fullName>
    </recommendedName>
</protein>
<evidence type="ECO:0000313" key="2">
    <source>
        <dbReference type="EMBL" id="GGM81869.1"/>
    </source>
</evidence>
<evidence type="ECO:0000313" key="3">
    <source>
        <dbReference type="Proteomes" id="UP000597656"/>
    </source>
</evidence>
<feature type="transmembrane region" description="Helical" evidence="1">
    <location>
        <begin position="193"/>
        <end position="211"/>
    </location>
</feature>
<evidence type="ECO:0000256" key="1">
    <source>
        <dbReference type="SAM" id="Phobius"/>
    </source>
</evidence>
<feature type="transmembrane region" description="Helical" evidence="1">
    <location>
        <begin position="87"/>
        <end position="109"/>
    </location>
</feature>
<proteinExistence type="predicted"/>
<keyword evidence="3" id="KW-1185">Reference proteome</keyword>
<evidence type="ECO:0008006" key="4">
    <source>
        <dbReference type="Google" id="ProtNLM"/>
    </source>
</evidence>